<keyword evidence="3" id="KW-1185">Reference proteome</keyword>
<dbReference type="Pfam" id="PF00078">
    <property type="entry name" value="RVT_1"/>
    <property type="match status" value="1"/>
</dbReference>
<protein>
    <recommendedName>
        <fullName evidence="1">Reverse transcriptase domain-containing protein</fullName>
    </recommendedName>
</protein>
<dbReference type="PANTHER" id="PTHR47027:SF29">
    <property type="entry name" value="C2H2-TYPE DOMAIN-CONTAINING PROTEIN"/>
    <property type="match status" value="1"/>
</dbReference>
<proteinExistence type="predicted"/>
<name>A0ABR1CEP3_NECAM</name>
<comment type="caution">
    <text evidence="2">The sequence shown here is derived from an EMBL/GenBank/DDBJ whole genome shotgun (WGS) entry which is preliminary data.</text>
</comment>
<feature type="domain" description="Reverse transcriptase" evidence="1">
    <location>
        <begin position="1"/>
        <end position="135"/>
    </location>
</feature>
<organism evidence="2 3">
    <name type="scientific">Necator americanus</name>
    <name type="common">Human hookworm</name>
    <dbReference type="NCBI Taxonomy" id="51031"/>
    <lineage>
        <taxon>Eukaryota</taxon>
        <taxon>Metazoa</taxon>
        <taxon>Ecdysozoa</taxon>
        <taxon>Nematoda</taxon>
        <taxon>Chromadorea</taxon>
        <taxon>Rhabditida</taxon>
        <taxon>Rhabditina</taxon>
        <taxon>Rhabditomorpha</taxon>
        <taxon>Strongyloidea</taxon>
        <taxon>Ancylostomatidae</taxon>
        <taxon>Bunostominae</taxon>
        <taxon>Necator</taxon>
    </lineage>
</organism>
<dbReference type="PANTHER" id="PTHR47027">
    <property type="entry name" value="REVERSE TRANSCRIPTASE DOMAIN-CONTAINING PROTEIN"/>
    <property type="match status" value="1"/>
</dbReference>
<reference evidence="2 3" key="1">
    <citation type="submission" date="2023-08" db="EMBL/GenBank/DDBJ databases">
        <title>A Necator americanus chromosomal reference genome.</title>
        <authorList>
            <person name="Ilik V."/>
            <person name="Petrzelkova K.J."/>
            <person name="Pardy F."/>
            <person name="Fuh T."/>
            <person name="Niatou-Singa F.S."/>
            <person name="Gouil Q."/>
            <person name="Baker L."/>
            <person name="Ritchie M.E."/>
            <person name="Jex A.R."/>
            <person name="Gazzola D."/>
            <person name="Li H."/>
            <person name="Toshio Fujiwara R."/>
            <person name="Zhan B."/>
            <person name="Aroian R.V."/>
            <person name="Pafco B."/>
            <person name="Schwarz E.M."/>
        </authorList>
    </citation>
    <scope>NUCLEOTIDE SEQUENCE [LARGE SCALE GENOMIC DNA]</scope>
    <source>
        <strain evidence="2 3">Aroian</strain>
        <tissue evidence="2">Whole animal</tissue>
    </source>
</reference>
<evidence type="ECO:0000313" key="3">
    <source>
        <dbReference type="Proteomes" id="UP001303046"/>
    </source>
</evidence>
<evidence type="ECO:0000259" key="1">
    <source>
        <dbReference type="PROSITE" id="PS50878"/>
    </source>
</evidence>
<gene>
    <name evidence="2" type="primary">Necator_chrII.g6848</name>
    <name evidence="2" type="ORF">RB195_019055</name>
</gene>
<dbReference type="InterPro" id="IPR000477">
    <property type="entry name" value="RT_dom"/>
</dbReference>
<dbReference type="PROSITE" id="PS50878">
    <property type="entry name" value="RT_POL"/>
    <property type="match status" value="1"/>
</dbReference>
<sequence>MRKLSTAYKRMQYRRELVDQSVDASYVTTLANCYDRCTTRIQIFHRPLTIPIEKEVRQGNTLSPKLFMAVLQWIMKSLFWEEKGIRVDGRFLSNLRFADDIVPFSRSTNEAETMLKKPQRKAGKRIGLRINRKKT</sequence>
<evidence type="ECO:0000313" key="2">
    <source>
        <dbReference type="EMBL" id="KAK6736148.1"/>
    </source>
</evidence>
<dbReference type="EMBL" id="JAVFWL010000002">
    <property type="protein sequence ID" value="KAK6736148.1"/>
    <property type="molecule type" value="Genomic_DNA"/>
</dbReference>
<dbReference type="Proteomes" id="UP001303046">
    <property type="component" value="Unassembled WGS sequence"/>
</dbReference>
<accession>A0ABR1CEP3</accession>